<dbReference type="SUPFAM" id="SSF56209">
    <property type="entry name" value="Nitrile hydratase alpha chain"/>
    <property type="match status" value="1"/>
</dbReference>
<evidence type="ECO:0000256" key="1">
    <source>
        <dbReference type="ARBA" id="ARBA00022723"/>
    </source>
</evidence>
<dbReference type="InterPro" id="IPR004232">
    <property type="entry name" value="CN_Hdrtase_a/SCN_Hdrlase_g"/>
</dbReference>
<dbReference type="GO" id="GO:0046914">
    <property type="term" value="F:transition metal ion binding"/>
    <property type="evidence" value="ECO:0007669"/>
    <property type="project" value="InterPro"/>
</dbReference>
<reference evidence="3 4" key="1">
    <citation type="submission" date="2017-03" db="EMBL/GenBank/DDBJ databases">
        <title>Complete genome sequence of Candidatus 'Thiodictyon syntrophicum' sp. nov. strain Cad16T, a photolithoautotroph purple sulfur bacterium isolated from an alpine meromictic lake.</title>
        <authorList>
            <person name="Luedin S.M."/>
            <person name="Pothier J.F."/>
            <person name="Danza F."/>
            <person name="Storelli N."/>
            <person name="Wittwer M."/>
            <person name="Tonolla M."/>
        </authorList>
    </citation>
    <scope>NUCLEOTIDE SEQUENCE [LARGE SCALE GENOMIC DNA]</scope>
    <source>
        <strain evidence="3 4">Cad16T</strain>
        <plasmid evidence="4">Plasmid pts417</plasmid>
    </source>
</reference>
<evidence type="ECO:0000259" key="2">
    <source>
        <dbReference type="Pfam" id="PF02979"/>
    </source>
</evidence>
<evidence type="ECO:0000313" key="3">
    <source>
        <dbReference type="EMBL" id="AUB85219.1"/>
    </source>
</evidence>
<dbReference type="Pfam" id="PF02979">
    <property type="entry name" value="NHase_alpha"/>
    <property type="match status" value="1"/>
</dbReference>
<dbReference type="InterPro" id="IPR036648">
    <property type="entry name" value="CN_Hdrase_a/SCN_Hdrase_g_sf"/>
</dbReference>
<dbReference type="Proteomes" id="UP000232638">
    <property type="component" value="Plasmid pTs417"/>
</dbReference>
<dbReference type="NCBIfam" id="TIGR03793">
    <property type="entry name" value="leader_NHLP"/>
    <property type="match status" value="1"/>
</dbReference>
<keyword evidence="3" id="KW-0614">Plasmid</keyword>
<dbReference type="RefSeq" id="WP_100922858.1">
    <property type="nucleotide sequence ID" value="NZ_CP020371.1"/>
</dbReference>
<gene>
    <name evidence="3" type="ORF">THSYN_30380</name>
</gene>
<dbReference type="InterPro" id="IPR022513">
    <property type="entry name" value="TOMM_pelo"/>
</dbReference>
<protein>
    <submittedName>
        <fullName evidence="3">NHLP leader peptide family natural product</fullName>
    </submittedName>
</protein>
<keyword evidence="1" id="KW-0479">Metal-binding</keyword>
<dbReference type="AlphaFoldDB" id="A0A2K8UIB0"/>
<geneLocation type="plasmid" evidence="4">
    <name>pts417</name>
</geneLocation>
<dbReference type="OrthoDB" id="9155093at2"/>
<keyword evidence="4" id="KW-1185">Reference proteome</keyword>
<evidence type="ECO:0000313" key="4">
    <source>
        <dbReference type="Proteomes" id="UP000232638"/>
    </source>
</evidence>
<name>A0A2K8UIB0_9GAMM</name>
<dbReference type="Gene3D" id="3.90.330.10">
    <property type="entry name" value="Nitrile hydratase alpha /Thiocyanate hydrolase gamma"/>
    <property type="match status" value="1"/>
</dbReference>
<proteinExistence type="predicted"/>
<organism evidence="3 4">
    <name type="scientific">Candidatus Thiodictyon syntrophicum</name>
    <dbReference type="NCBI Taxonomy" id="1166950"/>
    <lineage>
        <taxon>Bacteria</taxon>
        <taxon>Pseudomonadati</taxon>
        <taxon>Pseudomonadota</taxon>
        <taxon>Gammaproteobacteria</taxon>
        <taxon>Chromatiales</taxon>
        <taxon>Chromatiaceae</taxon>
        <taxon>Thiodictyon</taxon>
    </lineage>
</organism>
<dbReference type="KEGG" id="tsy:THSYN_30380"/>
<sequence length="106" mass="11195">MNDHAKQYQQLIAKCWADDAFKQRLLADPVGTLKAEGIEVPEGVRVLAVENTAHVITLVIPEQLKDLSDEAFAGAAGGGWVPVGSGKTVVAYYSGPCTGSCSRPPI</sequence>
<dbReference type="GO" id="GO:0003824">
    <property type="term" value="F:catalytic activity"/>
    <property type="evidence" value="ECO:0007669"/>
    <property type="project" value="InterPro"/>
</dbReference>
<accession>A0A2K8UIB0</accession>
<dbReference type="EMBL" id="CP020371">
    <property type="protein sequence ID" value="AUB85219.1"/>
    <property type="molecule type" value="Genomic_DNA"/>
</dbReference>
<feature type="domain" description="Nitrile hydratase alpha/Thiocyanate hydrolase gamma" evidence="2">
    <location>
        <begin position="7"/>
        <end position="60"/>
    </location>
</feature>